<evidence type="ECO:0000313" key="1">
    <source>
        <dbReference type="EMBL" id="MCM3715869.1"/>
    </source>
</evidence>
<dbReference type="InterPro" id="IPR059206">
    <property type="entry name" value="Sll1717-like"/>
</dbReference>
<proteinExistence type="predicted"/>
<accession>A0A9X2DRT6</accession>
<dbReference type="SUPFAM" id="SSF52540">
    <property type="entry name" value="P-loop containing nucleoside triphosphate hydrolases"/>
    <property type="match status" value="1"/>
</dbReference>
<sequence length="779" mass="90370">MANPKAFFAYSSQIPAVLEDIRSAVKLINDSKQISITTWEDFSIGGQPIINKILKAIRECDLFICDLTDLNSNVLYEFGYAIAHNKKIWITLNSTHPQAENNYKAFRSIKTIGYVSYNNSQDLTNKFFSELPHEHDNPFSLNAGGITKSLIYLKCDTATSAANAVSQTLLKTRIPLKTDDPYEGETPLTWYLEELPSALGVVIHFHTSSSEKEKPLVTARKSLVAGLSHGLSLKTLLLGHAPYEPPLDYHDQFMIHMDVKQCENILNEWLAPIIEIYNDQAVDYREYRSEQRALGKLSNLIIGDFVAENENQDLLDYFLETSEYREALTAQQVLFVGRKGTGKTANLIKLQNELSSDKRNFILTIQPQGHEFEGVLSVLAKILNNSEKGHLIESIWKYLIYTEIAKQYYEHLLDQPLHYEKTEEESQFFQYVVDNLRYIDADFTLRLENIVQNLGELDQMDSIEEQRFKVSEFLHEKMISKLRDHLGNVLYKREKVTLLIDNLDRSWNDNANLEKLSDLLFGLLNVVQKITEEFQRKSYKHLKVNLSLIVFLRSDIFSRIMNYAPERDKIPYKHLSWSESRMLFRVIENRIEYSITGVTSPDVLWEEYFCDKVRDLPLKEYVEKLILPRPRDIVFFFKEALQVAVNNGHSKVEEEDFIEAEYAYSHYALKSLLPENGGRVKDFENILYEFAGEKSILSRDEIEHYLADYGQDVEELITILCEMTFIGQEIRDGVFEYYSEKRSPLITDKLANKLAQRKNQPKRYQINPAFHAYLEIEKS</sequence>
<dbReference type="InterPro" id="IPR027417">
    <property type="entry name" value="P-loop_NTPase"/>
</dbReference>
<comment type="caution">
    <text evidence="1">The sequence shown here is derived from an EMBL/GenBank/DDBJ whole genome shotgun (WGS) entry which is preliminary data.</text>
</comment>
<dbReference type="NCBIfam" id="NF047389">
    <property type="entry name" value="ATPase_Sll1717"/>
    <property type="match status" value="1"/>
</dbReference>
<dbReference type="SUPFAM" id="SSF52309">
    <property type="entry name" value="N-(deoxy)ribosyltransferase-like"/>
    <property type="match status" value="1"/>
</dbReference>
<protein>
    <submittedName>
        <fullName evidence="1">Nucleotide-binding protein</fullName>
    </submittedName>
</protein>
<keyword evidence="2" id="KW-1185">Reference proteome</keyword>
<name>A0A9X2DRT6_9BACI</name>
<dbReference type="EMBL" id="JAMBOL010000023">
    <property type="protein sequence ID" value="MCM3715869.1"/>
    <property type="molecule type" value="Genomic_DNA"/>
</dbReference>
<reference evidence="1" key="1">
    <citation type="submission" date="2022-05" db="EMBL/GenBank/DDBJ databases">
        <title>Comparative Genomics of Spacecraft Associated Microbes.</title>
        <authorList>
            <person name="Tran M.T."/>
            <person name="Wright A."/>
            <person name="Seuylemezian A."/>
            <person name="Eisen J."/>
            <person name="Coil D."/>
        </authorList>
    </citation>
    <scope>NUCLEOTIDE SEQUENCE</scope>
    <source>
        <strain evidence="1">214.1.1</strain>
    </source>
</reference>
<dbReference type="RefSeq" id="WP_251224570.1">
    <property type="nucleotide sequence ID" value="NZ_JAMBOL010000023.1"/>
</dbReference>
<dbReference type="Proteomes" id="UP001139179">
    <property type="component" value="Unassembled WGS sequence"/>
</dbReference>
<dbReference type="AlphaFoldDB" id="A0A9X2DRT6"/>
<dbReference type="Gene3D" id="3.40.50.450">
    <property type="match status" value="1"/>
</dbReference>
<gene>
    <name evidence="1" type="ORF">M3202_17575</name>
</gene>
<organism evidence="1 2">
    <name type="scientific">Halalkalibacter oceani</name>
    <dbReference type="NCBI Taxonomy" id="1653776"/>
    <lineage>
        <taxon>Bacteria</taxon>
        <taxon>Bacillati</taxon>
        <taxon>Bacillota</taxon>
        <taxon>Bacilli</taxon>
        <taxon>Bacillales</taxon>
        <taxon>Bacillaceae</taxon>
        <taxon>Halalkalibacter</taxon>
    </lineage>
</organism>
<evidence type="ECO:0000313" key="2">
    <source>
        <dbReference type="Proteomes" id="UP001139179"/>
    </source>
</evidence>